<dbReference type="InterPro" id="IPR035437">
    <property type="entry name" value="SNase_OB-fold_sf"/>
</dbReference>
<protein>
    <submittedName>
        <fullName evidence="3">Tudor domain protein</fullName>
    </submittedName>
</protein>
<dbReference type="PROSITE" id="PS50304">
    <property type="entry name" value="TUDOR"/>
    <property type="match status" value="1"/>
</dbReference>
<evidence type="ECO:0000313" key="3">
    <source>
        <dbReference type="EMBL" id="AFP61138.1"/>
    </source>
</evidence>
<dbReference type="Gene3D" id="2.40.50.90">
    <property type="match status" value="1"/>
</dbReference>
<feature type="region of interest" description="Disordered" evidence="1">
    <location>
        <begin position="738"/>
        <end position="774"/>
    </location>
</feature>
<feature type="region of interest" description="Disordered" evidence="1">
    <location>
        <begin position="436"/>
        <end position="479"/>
    </location>
</feature>
<proteinExistence type="evidence at transcript level"/>
<feature type="compositionally biased region" description="Polar residues" evidence="1">
    <location>
        <begin position="456"/>
        <end position="466"/>
    </location>
</feature>
<dbReference type="CDD" id="cd20379">
    <property type="entry name" value="Tudor_dTUD-like"/>
    <property type="match status" value="1"/>
</dbReference>
<feature type="region of interest" description="Disordered" evidence="1">
    <location>
        <begin position="687"/>
        <end position="707"/>
    </location>
</feature>
<dbReference type="VEuPathDB" id="VectorBase:MDOMA2_019359"/>
<dbReference type="InterPro" id="IPR002999">
    <property type="entry name" value="Tudor"/>
</dbReference>
<dbReference type="GO" id="GO:0005737">
    <property type="term" value="C:cytoplasm"/>
    <property type="evidence" value="ECO:0007669"/>
    <property type="project" value="UniProtKB-ARBA"/>
</dbReference>
<evidence type="ECO:0000259" key="2">
    <source>
        <dbReference type="PROSITE" id="PS50304"/>
    </source>
</evidence>
<reference evidence="3" key="1">
    <citation type="submission" date="2012-08" db="EMBL/GenBank/DDBJ databases">
        <title>Transcriptome of adult Musca domestica launches a platform for comparative house fly gene expression and characterization of differential gene expression among resistant and susceptible house flies.</title>
        <authorList>
            <person name="Liu N."/>
            <person name="Zhang L."/>
            <person name="Li M."/>
            <person name="Reid W."/>
        </authorList>
    </citation>
    <scope>NUCLEOTIDE SEQUENCE</scope>
    <source>
        <strain evidence="3">ALHF</strain>
        <tissue evidence="3">Whole body</tissue>
    </source>
</reference>
<dbReference type="SUPFAM" id="SSF63748">
    <property type="entry name" value="Tudor/PWWP/MBT"/>
    <property type="match status" value="1"/>
</dbReference>
<feature type="compositionally biased region" description="Basic and acidic residues" evidence="1">
    <location>
        <begin position="696"/>
        <end position="705"/>
    </location>
</feature>
<feature type="compositionally biased region" description="Low complexity" evidence="1">
    <location>
        <begin position="467"/>
        <end position="479"/>
    </location>
</feature>
<sequence length="822" mass="93012">MDTMNMENSEHTVAVTHFINPHLFWYRKIGGPDDNFHILTLLEERLQTLYRCKPAIDRCRLDVGDIVAVNFVVWNKYIRAEILQKGELQQEEYIVWAIDYGFPLLSKREHLRYLPEALANRIGHIYRGGVANIQPAVLDYDHIESNLVMAKQDEWLQRSCDMFEKLLSDASCIVFVEKFQTANDHHWGELIISNHKGNKFNAHTYLQAAKFAIDVDPQLFPKMCVKLKTTSIAPWLSNNRNSKFKINSIKHNMAEHSNKMNSAIIDECAKRKVEDWCARNALVQVASDVSSSTEHLESSGAESGHDHNIDDITFDDSVSVIHEKNRKDAKYAAKIANHHHEHKRNNTGDEQAINFLGKAGKLTKLKQQKYSKHNLPPQAESQAFAMNIRDRDEIEFNETFNLKAPKPAVSAPTIISSASGSTNASTRMRRLADVRMEQAREAKRQQQRHKPAASDFVNQNPQNSIASGGVSTDDGGDSVVSIRQQRLVDLRKKYSQREEETKPMSLCEKNITSPTAPAPPASSSASGVRTISSRTQRLLGMRQKYQLHDSTHSIESPSTINKYELLEQSTTGMEDSNLDKTQDTQDSSAGNIYSKLFGEMEAKLLPSSVNTTTDNSLIEAMTSCKLEEHVPKDKATFDIFKAIDSKTKPKTSRISSDKESQSAYDGLTLVPAGFDITRLQKYRDEENHWHRKKSTRHETIPHDDQTVSSSEEFLIHNDSRLDQSGSSSDFFQIKPPAVKQNSTHNSKRLTRPVAGIQRREKPNEEQEKPNILDQSIPSIVDTENLIKPVKCSQQLESKPKRKNSFNGTYNAYDSLHASEIST</sequence>
<dbReference type="Pfam" id="PF00567">
    <property type="entry name" value="TUDOR"/>
    <property type="match status" value="1"/>
</dbReference>
<feature type="region of interest" description="Disordered" evidence="1">
    <location>
        <begin position="793"/>
        <end position="822"/>
    </location>
</feature>
<dbReference type="Gene3D" id="2.30.30.140">
    <property type="match status" value="1"/>
</dbReference>
<feature type="domain" description="Tudor" evidence="2">
    <location>
        <begin position="60"/>
        <end position="121"/>
    </location>
</feature>
<organism evidence="3">
    <name type="scientific">Musca domestica</name>
    <name type="common">House fly</name>
    <dbReference type="NCBI Taxonomy" id="7370"/>
    <lineage>
        <taxon>Eukaryota</taxon>
        <taxon>Metazoa</taxon>
        <taxon>Ecdysozoa</taxon>
        <taxon>Arthropoda</taxon>
        <taxon>Hexapoda</taxon>
        <taxon>Insecta</taxon>
        <taxon>Pterygota</taxon>
        <taxon>Neoptera</taxon>
        <taxon>Endopterygota</taxon>
        <taxon>Diptera</taxon>
        <taxon>Brachycera</taxon>
        <taxon>Muscomorpha</taxon>
        <taxon>Muscoidea</taxon>
        <taxon>Muscidae</taxon>
        <taxon>Musca</taxon>
    </lineage>
</organism>
<name>T1PCX3_MUSDO</name>
<dbReference type="EMBL" id="KA646509">
    <property type="protein sequence ID" value="AFP61138.1"/>
    <property type="molecule type" value="mRNA"/>
</dbReference>
<feature type="region of interest" description="Disordered" evidence="1">
    <location>
        <begin position="493"/>
        <end position="530"/>
    </location>
</feature>
<accession>T1PCX3</accession>
<dbReference type="VEuPathDB" id="VectorBase:MDOA008407"/>
<feature type="compositionally biased region" description="Basic and acidic residues" evidence="1">
    <location>
        <begin position="757"/>
        <end position="770"/>
    </location>
</feature>
<evidence type="ECO:0000256" key="1">
    <source>
        <dbReference type="SAM" id="MobiDB-lite"/>
    </source>
</evidence>
<feature type="region of interest" description="Disordered" evidence="1">
    <location>
        <begin position="288"/>
        <end position="310"/>
    </location>
</feature>
<feature type="compositionally biased region" description="Basic and acidic residues" evidence="1">
    <location>
        <begin position="493"/>
        <end position="502"/>
    </location>
</feature>
<dbReference type="AlphaFoldDB" id="T1PCX3"/>